<dbReference type="Proteomes" id="UP001367508">
    <property type="component" value="Unassembled WGS sequence"/>
</dbReference>
<gene>
    <name evidence="1" type="ORF">VNO77_45146</name>
</gene>
<keyword evidence="2" id="KW-1185">Reference proteome</keyword>
<sequence length="83" mass="9301">MLRIDHECGCGIFPLQIEGPVLVETFALYALFVPVKNKVDPSPSSEKPFTAVSFAKNKIGVEGVKGVEVELEIGFGRWWWCWC</sequence>
<proteinExistence type="predicted"/>
<comment type="caution">
    <text evidence="1">The sequence shown here is derived from an EMBL/GenBank/DDBJ whole genome shotgun (WGS) entry which is preliminary data.</text>
</comment>
<reference evidence="1 2" key="1">
    <citation type="submission" date="2024-01" db="EMBL/GenBank/DDBJ databases">
        <title>The genomes of 5 underutilized Papilionoideae crops provide insights into root nodulation and disease resistanc.</title>
        <authorList>
            <person name="Jiang F."/>
        </authorList>
    </citation>
    <scope>NUCLEOTIDE SEQUENCE [LARGE SCALE GENOMIC DNA]</scope>
    <source>
        <strain evidence="1">LVBAO_FW01</strain>
        <tissue evidence="1">Leaves</tissue>
    </source>
</reference>
<evidence type="ECO:0000313" key="2">
    <source>
        <dbReference type="Proteomes" id="UP001367508"/>
    </source>
</evidence>
<protein>
    <submittedName>
        <fullName evidence="1">Uncharacterized protein</fullName>
    </submittedName>
</protein>
<name>A0AAN9PNB8_CANGL</name>
<dbReference type="AlphaFoldDB" id="A0AAN9PNB8"/>
<accession>A0AAN9PNB8</accession>
<evidence type="ECO:0000313" key="1">
    <source>
        <dbReference type="EMBL" id="KAK7304279.1"/>
    </source>
</evidence>
<organism evidence="1 2">
    <name type="scientific">Canavalia gladiata</name>
    <name type="common">Sword bean</name>
    <name type="synonym">Dolichos gladiatus</name>
    <dbReference type="NCBI Taxonomy" id="3824"/>
    <lineage>
        <taxon>Eukaryota</taxon>
        <taxon>Viridiplantae</taxon>
        <taxon>Streptophyta</taxon>
        <taxon>Embryophyta</taxon>
        <taxon>Tracheophyta</taxon>
        <taxon>Spermatophyta</taxon>
        <taxon>Magnoliopsida</taxon>
        <taxon>eudicotyledons</taxon>
        <taxon>Gunneridae</taxon>
        <taxon>Pentapetalae</taxon>
        <taxon>rosids</taxon>
        <taxon>fabids</taxon>
        <taxon>Fabales</taxon>
        <taxon>Fabaceae</taxon>
        <taxon>Papilionoideae</taxon>
        <taxon>50 kb inversion clade</taxon>
        <taxon>NPAAA clade</taxon>
        <taxon>indigoferoid/millettioid clade</taxon>
        <taxon>Phaseoleae</taxon>
        <taxon>Canavalia</taxon>
    </lineage>
</organism>
<dbReference type="EMBL" id="JAYMYQ010000014">
    <property type="protein sequence ID" value="KAK7304279.1"/>
    <property type="molecule type" value="Genomic_DNA"/>
</dbReference>